<evidence type="ECO:0000256" key="1">
    <source>
        <dbReference type="SAM" id="MobiDB-lite"/>
    </source>
</evidence>
<keyword evidence="3" id="KW-1185">Reference proteome</keyword>
<reference evidence="2 3" key="1">
    <citation type="journal article" date="2019" name="Nat. Ecol. Evol.">
        <title>Megaphylogeny resolves global patterns of mushroom evolution.</title>
        <authorList>
            <person name="Varga T."/>
            <person name="Krizsan K."/>
            <person name="Foldi C."/>
            <person name="Dima B."/>
            <person name="Sanchez-Garcia M."/>
            <person name="Sanchez-Ramirez S."/>
            <person name="Szollosi G.J."/>
            <person name="Szarkandi J.G."/>
            <person name="Papp V."/>
            <person name="Albert L."/>
            <person name="Andreopoulos W."/>
            <person name="Angelini C."/>
            <person name="Antonin V."/>
            <person name="Barry K.W."/>
            <person name="Bougher N.L."/>
            <person name="Buchanan P."/>
            <person name="Buyck B."/>
            <person name="Bense V."/>
            <person name="Catcheside P."/>
            <person name="Chovatia M."/>
            <person name="Cooper J."/>
            <person name="Damon W."/>
            <person name="Desjardin D."/>
            <person name="Finy P."/>
            <person name="Geml J."/>
            <person name="Haridas S."/>
            <person name="Hughes K."/>
            <person name="Justo A."/>
            <person name="Karasinski D."/>
            <person name="Kautmanova I."/>
            <person name="Kiss B."/>
            <person name="Kocsube S."/>
            <person name="Kotiranta H."/>
            <person name="LaButti K.M."/>
            <person name="Lechner B.E."/>
            <person name="Liimatainen K."/>
            <person name="Lipzen A."/>
            <person name="Lukacs Z."/>
            <person name="Mihaltcheva S."/>
            <person name="Morgado L.N."/>
            <person name="Niskanen T."/>
            <person name="Noordeloos M.E."/>
            <person name="Ohm R.A."/>
            <person name="Ortiz-Santana B."/>
            <person name="Ovrebo C."/>
            <person name="Racz N."/>
            <person name="Riley R."/>
            <person name="Savchenko A."/>
            <person name="Shiryaev A."/>
            <person name="Soop K."/>
            <person name="Spirin V."/>
            <person name="Szebenyi C."/>
            <person name="Tomsovsky M."/>
            <person name="Tulloss R.E."/>
            <person name="Uehling J."/>
            <person name="Grigoriev I.V."/>
            <person name="Vagvolgyi C."/>
            <person name="Papp T."/>
            <person name="Martin F.M."/>
            <person name="Miettinen O."/>
            <person name="Hibbett D.S."/>
            <person name="Nagy L.G."/>
        </authorList>
    </citation>
    <scope>NUCLEOTIDE SEQUENCE [LARGE SCALE GENOMIC DNA]</scope>
    <source>
        <strain evidence="2 3">OMC1185</strain>
    </source>
</reference>
<dbReference type="EMBL" id="ML213514">
    <property type="protein sequence ID" value="TFK50199.1"/>
    <property type="molecule type" value="Genomic_DNA"/>
</dbReference>
<accession>A0A5C3MXD8</accession>
<evidence type="ECO:0000313" key="3">
    <source>
        <dbReference type="Proteomes" id="UP000305948"/>
    </source>
</evidence>
<protein>
    <submittedName>
        <fullName evidence="2">Uncharacterized protein</fullName>
    </submittedName>
</protein>
<feature type="compositionally biased region" description="Basic and acidic residues" evidence="1">
    <location>
        <begin position="161"/>
        <end position="174"/>
    </location>
</feature>
<feature type="region of interest" description="Disordered" evidence="1">
    <location>
        <begin position="155"/>
        <end position="174"/>
    </location>
</feature>
<sequence>MPAEDDPIKRRNIEITTTLTGHHWNKKTALPGSQSGSAQGSMEDVSSSSLNRADALFLPEKGRLKRCQKKLPAVEDVGYSRPSARLPVHEPMHILGSGFELPKRGAVVISAFISCWEHRAGRGQYDRDGRFRYGNLERSRGRSSHRIQLDFNRQTPAGERFLSERGRTEGEDTRRVPKATQYNPSEGPFLEKLLKGIQNEQVRVRSPTLESTETDRMPNRMGLSRTLSKAGRNMFHDSQSIIIAIFSGVGPEGTWE</sequence>
<feature type="region of interest" description="Disordered" evidence="1">
    <location>
        <begin position="19"/>
        <end position="47"/>
    </location>
</feature>
<feature type="compositionally biased region" description="Polar residues" evidence="1">
    <location>
        <begin position="31"/>
        <end position="47"/>
    </location>
</feature>
<proteinExistence type="predicted"/>
<name>A0A5C3MXD8_9AGAM</name>
<gene>
    <name evidence="2" type="ORF">OE88DRAFT_1753626</name>
</gene>
<evidence type="ECO:0000313" key="2">
    <source>
        <dbReference type="EMBL" id="TFK50199.1"/>
    </source>
</evidence>
<dbReference type="Proteomes" id="UP000305948">
    <property type="component" value="Unassembled WGS sequence"/>
</dbReference>
<dbReference type="AlphaFoldDB" id="A0A5C3MXD8"/>
<organism evidence="2 3">
    <name type="scientific">Heliocybe sulcata</name>
    <dbReference type="NCBI Taxonomy" id="5364"/>
    <lineage>
        <taxon>Eukaryota</taxon>
        <taxon>Fungi</taxon>
        <taxon>Dikarya</taxon>
        <taxon>Basidiomycota</taxon>
        <taxon>Agaricomycotina</taxon>
        <taxon>Agaricomycetes</taxon>
        <taxon>Gloeophyllales</taxon>
        <taxon>Gloeophyllaceae</taxon>
        <taxon>Heliocybe</taxon>
    </lineage>
</organism>